<dbReference type="EMBL" id="CP133548">
    <property type="protein sequence ID" value="WMS85656.1"/>
    <property type="molecule type" value="Genomic_DNA"/>
</dbReference>
<dbReference type="GO" id="GO:0006777">
    <property type="term" value="P:Mo-molybdopterin cofactor biosynthetic process"/>
    <property type="evidence" value="ECO:0007669"/>
    <property type="project" value="UniProtKB-UniRule"/>
</dbReference>
<dbReference type="GO" id="GO:0051539">
    <property type="term" value="F:4 iron, 4 sulfur cluster binding"/>
    <property type="evidence" value="ECO:0007669"/>
    <property type="project" value="UniProtKB-UniRule"/>
</dbReference>
<dbReference type="InterPro" id="IPR013483">
    <property type="entry name" value="MoaA"/>
</dbReference>
<dbReference type="Pfam" id="PF04055">
    <property type="entry name" value="Radical_SAM"/>
    <property type="match status" value="1"/>
</dbReference>
<comment type="pathway">
    <text evidence="10">Cofactor biosynthesis; molybdopterin biosynthesis.</text>
</comment>
<dbReference type="CDD" id="cd21117">
    <property type="entry name" value="Twitch_MoaA"/>
    <property type="match status" value="1"/>
</dbReference>
<dbReference type="EC" id="4.1.99.22" evidence="10"/>
<dbReference type="PANTHER" id="PTHR22960">
    <property type="entry name" value="MOLYBDOPTERIN COFACTOR SYNTHESIS PROTEIN A"/>
    <property type="match status" value="1"/>
</dbReference>
<keyword evidence="5 10" id="KW-0408">Iron</keyword>
<dbReference type="SFLD" id="SFLDG01067">
    <property type="entry name" value="SPASM/twitch_domain_containing"/>
    <property type="match status" value="1"/>
</dbReference>
<dbReference type="RefSeq" id="WP_309200809.1">
    <property type="nucleotide sequence ID" value="NZ_CP133548.1"/>
</dbReference>
<comment type="subunit">
    <text evidence="10">Monomer and homodimer.</text>
</comment>
<evidence type="ECO:0000256" key="4">
    <source>
        <dbReference type="ARBA" id="ARBA00022741"/>
    </source>
</evidence>
<keyword evidence="1 10" id="KW-0004">4Fe-4S</keyword>
<dbReference type="InterPro" id="IPR013785">
    <property type="entry name" value="Aldolase_TIM"/>
</dbReference>
<dbReference type="SFLD" id="SFLDG01386">
    <property type="entry name" value="main_SPASM_domain-containing"/>
    <property type="match status" value="1"/>
</dbReference>
<reference evidence="12 13" key="1">
    <citation type="submission" date="2023-08" db="EMBL/GenBank/DDBJ databases">
        <title>Pleionea litopenaei sp. nov., isolated from stomach of juvenile Litopenaeus vannamei.</title>
        <authorList>
            <person name="Rho A.M."/>
            <person name="Hwang C.Y."/>
        </authorList>
    </citation>
    <scope>NUCLEOTIDE SEQUENCE [LARGE SCALE GENOMIC DNA]</scope>
    <source>
        <strain evidence="12 13">HL-JVS1</strain>
    </source>
</reference>
<dbReference type="PROSITE" id="PS51918">
    <property type="entry name" value="RADICAL_SAM"/>
    <property type="match status" value="1"/>
</dbReference>
<dbReference type="InterPro" id="IPR058240">
    <property type="entry name" value="rSAM_sf"/>
</dbReference>
<feature type="binding site" evidence="10">
    <location>
        <position position="54"/>
    </location>
    <ligand>
        <name>S-adenosyl-L-methionine</name>
        <dbReference type="ChEBI" id="CHEBI:59789"/>
    </ligand>
</feature>
<comment type="similarity">
    <text evidence="10">Belongs to the radical SAM superfamily. MoaA family.</text>
</comment>
<dbReference type="SFLD" id="SFLDS00029">
    <property type="entry name" value="Radical_SAM"/>
    <property type="match status" value="1"/>
</dbReference>
<feature type="binding site" evidence="10">
    <location>
        <position position="285"/>
    </location>
    <ligand>
        <name>[4Fe-4S] cluster</name>
        <dbReference type="ChEBI" id="CHEBI:49883"/>
        <label>2</label>
        <note>4Fe-4S-substrate</note>
    </ligand>
</feature>
<evidence type="ECO:0000256" key="10">
    <source>
        <dbReference type="HAMAP-Rule" id="MF_01225"/>
    </source>
</evidence>
<feature type="binding site" evidence="10">
    <location>
        <position position="219"/>
    </location>
    <ligand>
        <name>S-adenosyl-L-methionine</name>
        <dbReference type="ChEBI" id="CHEBI:59789"/>
    </ligand>
</feature>
<feature type="binding site" evidence="10">
    <location>
        <position position="185"/>
    </location>
    <ligand>
        <name>GTP</name>
        <dbReference type="ChEBI" id="CHEBI:37565"/>
    </ligand>
</feature>
<feature type="binding site" evidence="10">
    <location>
        <position position="299"/>
    </location>
    <ligand>
        <name>[4Fe-4S] cluster</name>
        <dbReference type="ChEBI" id="CHEBI:49883"/>
        <label>2</label>
        <note>4Fe-4S-substrate</note>
    </ligand>
</feature>
<evidence type="ECO:0000256" key="3">
    <source>
        <dbReference type="ARBA" id="ARBA00022723"/>
    </source>
</evidence>
<feature type="binding site" evidence="10">
    <location>
        <position position="93"/>
    </location>
    <ligand>
        <name>GTP</name>
        <dbReference type="ChEBI" id="CHEBI:37565"/>
    </ligand>
</feature>
<evidence type="ECO:0000256" key="1">
    <source>
        <dbReference type="ARBA" id="ARBA00022485"/>
    </source>
</evidence>
<keyword evidence="6 10" id="KW-0411">Iron-sulfur</keyword>
<feature type="binding site" evidence="10">
    <location>
        <position position="48"/>
    </location>
    <ligand>
        <name>[4Fe-4S] cluster</name>
        <dbReference type="ChEBI" id="CHEBI:49883"/>
        <label>1</label>
        <note>4Fe-4S-S-AdoMet</note>
    </ligand>
</feature>
<dbReference type="GO" id="GO:0005525">
    <property type="term" value="F:GTP binding"/>
    <property type="evidence" value="ECO:0007669"/>
    <property type="project" value="UniProtKB-UniRule"/>
</dbReference>
<name>A0AA51RQC0_9GAMM</name>
<evidence type="ECO:0000256" key="6">
    <source>
        <dbReference type="ARBA" id="ARBA00023014"/>
    </source>
</evidence>
<evidence type="ECO:0000259" key="11">
    <source>
        <dbReference type="PROSITE" id="PS51918"/>
    </source>
</evidence>
<keyword evidence="9 10" id="KW-0456">Lyase</keyword>
<dbReference type="SUPFAM" id="SSF102114">
    <property type="entry name" value="Radical SAM enzymes"/>
    <property type="match status" value="1"/>
</dbReference>
<keyword evidence="13" id="KW-1185">Reference proteome</keyword>
<evidence type="ECO:0000313" key="13">
    <source>
        <dbReference type="Proteomes" id="UP001239782"/>
    </source>
</evidence>
<feature type="binding site" evidence="10">
    <location>
        <position position="41"/>
    </location>
    <ligand>
        <name>GTP</name>
        <dbReference type="ChEBI" id="CHEBI:37565"/>
    </ligand>
</feature>
<feature type="binding site" evidence="10">
    <location>
        <position position="148"/>
    </location>
    <ligand>
        <name>S-adenosyl-L-methionine</name>
        <dbReference type="ChEBI" id="CHEBI:59789"/>
    </ligand>
</feature>
<dbReference type="CDD" id="cd01335">
    <property type="entry name" value="Radical_SAM"/>
    <property type="match status" value="1"/>
</dbReference>
<keyword evidence="4 10" id="KW-0547">Nucleotide-binding</keyword>
<evidence type="ECO:0000313" key="12">
    <source>
        <dbReference type="EMBL" id="WMS85656.1"/>
    </source>
</evidence>
<dbReference type="InterPro" id="IPR010505">
    <property type="entry name" value="MoaA_twitch"/>
</dbReference>
<proteinExistence type="inferred from homology"/>
<dbReference type="HAMAP" id="MF_01225_B">
    <property type="entry name" value="MoaA_B"/>
    <property type="match status" value="1"/>
</dbReference>
<gene>
    <name evidence="10 12" type="primary">moaA</name>
    <name evidence="12" type="ORF">Q9312_10565</name>
</gene>
<dbReference type="PANTHER" id="PTHR22960:SF28">
    <property type="entry name" value="GTP 3',8-CYCLASE"/>
    <property type="match status" value="1"/>
</dbReference>
<evidence type="ECO:0000256" key="2">
    <source>
        <dbReference type="ARBA" id="ARBA00022691"/>
    </source>
</evidence>
<dbReference type="Gene3D" id="3.20.20.70">
    <property type="entry name" value="Aldolase class I"/>
    <property type="match status" value="1"/>
</dbReference>
<evidence type="ECO:0000256" key="9">
    <source>
        <dbReference type="ARBA" id="ARBA00023239"/>
    </source>
</evidence>
<dbReference type="Proteomes" id="UP001239782">
    <property type="component" value="Chromosome"/>
</dbReference>
<accession>A0AA51RQC0</accession>
<keyword evidence="8 10" id="KW-0501">Molybdenum cofactor biosynthesis</keyword>
<dbReference type="InterPro" id="IPR007197">
    <property type="entry name" value="rSAM"/>
</dbReference>
<dbReference type="KEGG" id="plei:Q9312_10565"/>
<dbReference type="GO" id="GO:0061799">
    <property type="term" value="F:cyclic pyranopterin monophosphate synthase activity"/>
    <property type="evidence" value="ECO:0007669"/>
    <property type="project" value="TreeGrafter"/>
</dbReference>
<organism evidence="12 13">
    <name type="scientific">Pleionea litopenaei</name>
    <dbReference type="NCBI Taxonomy" id="3070815"/>
    <lineage>
        <taxon>Bacteria</taxon>
        <taxon>Pseudomonadati</taxon>
        <taxon>Pseudomonadota</taxon>
        <taxon>Gammaproteobacteria</taxon>
        <taxon>Oceanospirillales</taxon>
        <taxon>Pleioneaceae</taxon>
        <taxon>Pleionea</taxon>
    </lineage>
</organism>
<keyword evidence="3 10" id="KW-0479">Metal-binding</keyword>
<comment type="function">
    <text evidence="10">Catalyzes the cyclization of GTP to (8S)-3',8-cyclo-7,8-dihydroguanosine 5'-triphosphate.</text>
</comment>
<dbReference type="InterPro" id="IPR040064">
    <property type="entry name" value="MoaA-like"/>
</dbReference>
<evidence type="ECO:0000256" key="7">
    <source>
        <dbReference type="ARBA" id="ARBA00023134"/>
    </source>
</evidence>
<sequence>MESIGGRSEAANSIELLRKTKGSFEADPLTDAFARRMTYLRLSITDVCNFKCQYCLPQGYRKSNETGDAKELSLTEIERLVSTFATLGTKKVRITGGEPVLRKDLVDIIHLCRNTQGIEQVALTTNGYRLMQELPGWIEAGLTQLNVSVDSINHQEFQMITGYSRLNDILQGIEIAAASSLNDIKINSVLLKDYHQNQLNLFLDWIKKRNVTLRFIELMETGEHRQFFSKQHISAEPILESLKSQGWSELKRDRHAGPAVELSHSEYVGKIGFIMPYSKNFCQSCNRIRITAQGKLHRCLFSDEGVSLRSLLKESADKELVECIKNTIQGKAVSHSLHQHKTGAIINLSKIGG</sequence>
<dbReference type="GO" id="GO:0061798">
    <property type="term" value="F:GTP 3',8'-cyclase activity"/>
    <property type="evidence" value="ECO:0007669"/>
    <property type="project" value="UniProtKB-UniRule"/>
</dbReference>
<dbReference type="AlphaFoldDB" id="A0AA51RQC0"/>
<evidence type="ECO:0000256" key="8">
    <source>
        <dbReference type="ARBA" id="ARBA00023150"/>
    </source>
</evidence>
<dbReference type="SFLD" id="SFLDG01383">
    <property type="entry name" value="cyclic_pyranopterin_phosphate"/>
    <property type="match status" value="1"/>
</dbReference>
<evidence type="ECO:0000256" key="5">
    <source>
        <dbReference type="ARBA" id="ARBA00023004"/>
    </source>
</evidence>
<feature type="binding site" evidence="10">
    <location>
        <position position="282"/>
    </location>
    <ligand>
        <name>[4Fe-4S] cluster</name>
        <dbReference type="ChEBI" id="CHEBI:49883"/>
        <label>2</label>
        <note>4Fe-4S-substrate</note>
    </ligand>
</feature>
<feature type="binding site" evidence="10">
    <location>
        <position position="55"/>
    </location>
    <ligand>
        <name>[4Fe-4S] cluster</name>
        <dbReference type="ChEBI" id="CHEBI:49883"/>
        <label>1</label>
        <note>4Fe-4S-S-AdoMet</note>
    </ligand>
</feature>
<feature type="domain" description="Radical SAM core" evidence="11">
    <location>
        <begin position="32"/>
        <end position="259"/>
    </location>
</feature>
<keyword evidence="7 10" id="KW-0342">GTP-binding</keyword>
<feature type="binding site" evidence="10">
    <location>
        <position position="124"/>
    </location>
    <ligand>
        <name>GTP</name>
        <dbReference type="ChEBI" id="CHEBI:37565"/>
    </ligand>
</feature>
<protein>
    <recommendedName>
        <fullName evidence="10">GTP 3',8-cyclase</fullName>
        <ecNumber evidence="10">4.1.99.22</ecNumber>
    </recommendedName>
    <alternativeName>
        <fullName evidence="10">Molybdenum cofactor biosynthesis protein A</fullName>
    </alternativeName>
</protein>
<dbReference type="Pfam" id="PF06463">
    <property type="entry name" value="Mob_synth_C"/>
    <property type="match status" value="1"/>
</dbReference>
<dbReference type="GO" id="GO:0046872">
    <property type="term" value="F:metal ion binding"/>
    <property type="evidence" value="ECO:0007669"/>
    <property type="project" value="UniProtKB-KW"/>
</dbReference>
<feature type="binding site" evidence="10">
    <location>
        <position position="52"/>
    </location>
    <ligand>
        <name>[4Fe-4S] cluster</name>
        <dbReference type="ChEBI" id="CHEBI:49883"/>
        <label>1</label>
        <note>4Fe-4S-S-AdoMet</note>
    </ligand>
</feature>
<comment type="cofactor">
    <cofactor evidence="10">
        <name>[4Fe-4S] cluster</name>
        <dbReference type="ChEBI" id="CHEBI:49883"/>
    </cofactor>
    <text evidence="10">Binds 2 [4Fe-4S] clusters. Binds 1 [4Fe-4S] cluster coordinated with 3 cysteines and an exchangeable S-adenosyl-L-methionine and 1 [4Fe-4S] cluster coordinated with 3 cysteines and the GTP-derived substrate.</text>
</comment>
<feature type="binding site" evidence="10">
    <location>
        <begin position="287"/>
        <end position="289"/>
    </location>
    <ligand>
        <name>GTP</name>
        <dbReference type="ChEBI" id="CHEBI:37565"/>
    </ligand>
</feature>
<dbReference type="NCBIfam" id="TIGR02666">
    <property type="entry name" value="moaA"/>
    <property type="match status" value="1"/>
</dbReference>
<dbReference type="InterPro" id="IPR050105">
    <property type="entry name" value="MoCo_biosynth_MoaA/MoaC"/>
</dbReference>
<comment type="catalytic activity">
    <reaction evidence="10">
        <text>GTP + AH2 + S-adenosyl-L-methionine = (8S)-3',8-cyclo-7,8-dihydroguanosine 5'-triphosphate + 5'-deoxyadenosine + L-methionine + A + H(+)</text>
        <dbReference type="Rhea" id="RHEA:49576"/>
        <dbReference type="ChEBI" id="CHEBI:13193"/>
        <dbReference type="ChEBI" id="CHEBI:15378"/>
        <dbReference type="ChEBI" id="CHEBI:17319"/>
        <dbReference type="ChEBI" id="CHEBI:17499"/>
        <dbReference type="ChEBI" id="CHEBI:37565"/>
        <dbReference type="ChEBI" id="CHEBI:57844"/>
        <dbReference type="ChEBI" id="CHEBI:59789"/>
        <dbReference type="ChEBI" id="CHEBI:131766"/>
        <dbReference type="EC" id="4.1.99.22"/>
    </reaction>
</comment>
<keyword evidence="2 10" id="KW-0949">S-adenosyl-L-methionine</keyword>
<dbReference type="GO" id="GO:1904047">
    <property type="term" value="F:S-adenosyl-L-methionine binding"/>
    <property type="evidence" value="ECO:0007669"/>
    <property type="project" value="UniProtKB-UniRule"/>
</dbReference>
<feature type="binding site" evidence="10">
    <location>
        <position position="97"/>
    </location>
    <ligand>
        <name>S-adenosyl-L-methionine</name>
        <dbReference type="ChEBI" id="CHEBI:59789"/>
    </ligand>
</feature>